<organism evidence="1 2">
    <name type="scientific">Cuscuta australis</name>
    <dbReference type="NCBI Taxonomy" id="267555"/>
    <lineage>
        <taxon>Eukaryota</taxon>
        <taxon>Viridiplantae</taxon>
        <taxon>Streptophyta</taxon>
        <taxon>Embryophyta</taxon>
        <taxon>Tracheophyta</taxon>
        <taxon>Spermatophyta</taxon>
        <taxon>Magnoliopsida</taxon>
        <taxon>eudicotyledons</taxon>
        <taxon>Gunneridae</taxon>
        <taxon>Pentapetalae</taxon>
        <taxon>asterids</taxon>
        <taxon>lamiids</taxon>
        <taxon>Solanales</taxon>
        <taxon>Convolvulaceae</taxon>
        <taxon>Cuscuteae</taxon>
        <taxon>Cuscuta</taxon>
        <taxon>Cuscuta subgen. Grammica</taxon>
        <taxon>Cuscuta sect. Cleistogrammica</taxon>
    </lineage>
</organism>
<keyword evidence="2" id="KW-1185">Reference proteome</keyword>
<accession>A0A328DUM5</accession>
<proteinExistence type="predicted"/>
<comment type="caution">
    <text evidence="1">The sequence shown here is derived from an EMBL/GenBank/DDBJ whole genome shotgun (WGS) entry which is preliminary data.</text>
</comment>
<dbReference type="Proteomes" id="UP000249390">
    <property type="component" value="Unassembled WGS sequence"/>
</dbReference>
<reference evidence="1 2" key="1">
    <citation type="submission" date="2018-06" db="EMBL/GenBank/DDBJ databases">
        <title>The Genome of Cuscuta australis (Dodder) Provides Insight into the Evolution of Plant Parasitism.</title>
        <authorList>
            <person name="Liu H."/>
        </authorList>
    </citation>
    <scope>NUCLEOTIDE SEQUENCE [LARGE SCALE GENOMIC DNA]</scope>
    <source>
        <strain evidence="2">cv. Yunnan</strain>
        <tissue evidence="1">Vines</tissue>
    </source>
</reference>
<gene>
    <name evidence="1" type="ORF">DM860_012378</name>
</gene>
<name>A0A328DUM5_9ASTE</name>
<sequence length="95" mass="10826">MPDARESAENASFIFRRHTFIKDCVDCPSRTPSLKKSVTNTFTATPDYVSMELKRVQRQPPEASYSNVRHLIRKLRSGAKHPYGFWAAVRGGIWG</sequence>
<dbReference type="AlphaFoldDB" id="A0A328DUM5"/>
<evidence type="ECO:0000313" key="2">
    <source>
        <dbReference type="Proteomes" id="UP000249390"/>
    </source>
</evidence>
<evidence type="ECO:0000313" key="1">
    <source>
        <dbReference type="EMBL" id="RAL47753.1"/>
    </source>
</evidence>
<protein>
    <submittedName>
        <fullName evidence="1">Uncharacterized protein</fullName>
    </submittedName>
</protein>
<dbReference type="EMBL" id="NQVE01000111">
    <property type="protein sequence ID" value="RAL47753.1"/>
    <property type="molecule type" value="Genomic_DNA"/>
</dbReference>